<comment type="caution">
    <text evidence="2">The sequence shown here is derived from an EMBL/GenBank/DDBJ whole genome shotgun (WGS) entry which is preliminary data.</text>
</comment>
<dbReference type="Pfam" id="PF13450">
    <property type="entry name" value="NAD_binding_8"/>
    <property type="match status" value="1"/>
</dbReference>
<dbReference type="EMBL" id="JADGKB010000064">
    <property type="protein sequence ID" value="KAJ3255556.1"/>
    <property type="molecule type" value="Genomic_DNA"/>
</dbReference>
<gene>
    <name evidence="2" type="ORF">HK103_006192</name>
</gene>
<accession>A0AAD5UH74</accession>
<proteinExistence type="predicted"/>
<dbReference type="Gene3D" id="3.30.70.1990">
    <property type="match status" value="1"/>
</dbReference>
<dbReference type="PANTHER" id="PTHR42923">
    <property type="entry name" value="PROTOPORPHYRINOGEN OXIDASE"/>
    <property type="match status" value="1"/>
</dbReference>
<reference evidence="2" key="1">
    <citation type="submission" date="2020-05" db="EMBL/GenBank/DDBJ databases">
        <title>Phylogenomic resolution of chytrid fungi.</title>
        <authorList>
            <person name="Stajich J.E."/>
            <person name="Amses K."/>
            <person name="Simmons R."/>
            <person name="Seto K."/>
            <person name="Myers J."/>
            <person name="Bonds A."/>
            <person name="Quandt C.A."/>
            <person name="Barry K."/>
            <person name="Liu P."/>
            <person name="Grigoriev I."/>
            <person name="Longcore J.E."/>
            <person name="James T.Y."/>
        </authorList>
    </citation>
    <scope>NUCLEOTIDE SEQUENCE</scope>
    <source>
        <strain evidence="2">PLAUS21</strain>
    </source>
</reference>
<keyword evidence="1" id="KW-0812">Transmembrane</keyword>
<protein>
    <recommendedName>
        <fullName evidence="4">Amine oxidase domain-containing protein</fullName>
    </recommendedName>
</protein>
<dbReference type="Proteomes" id="UP001210925">
    <property type="component" value="Unassembled WGS sequence"/>
</dbReference>
<organism evidence="2 3">
    <name type="scientific">Boothiomyces macroporosus</name>
    <dbReference type="NCBI Taxonomy" id="261099"/>
    <lineage>
        <taxon>Eukaryota</taxon>
        <taxon>Fungi</taxon>
        <taxon>Fungi incertae sedis</taxon>
        <taxon>Chytridiomycota</taxon>
        <taxon>Chytridiomycota incertae sedis</taxon>
        <taxon>Chytridiomycetes</taxon>
        <taxon>Rhizophydiales</taxon>
        <taxon>Terramycetaceae</taxon>
        <taxon>Boothiomyces</taxon>
    </lineage>
</organism>
<keyword evidence="1" id="KW-1133">Transmembrane helix</keyword>
<dbReference type="SUPFAM" id="SSF51905">
    <property type="entry name" value="FAD/NAD(P)-binding domain"/>
    <property type="match status" value="1"/>
</dbReference>
<dbReference type="Gene3D" id="3.50.50.60">
    <property type="entry name" value="FAD/NAD(P)-binding domain"/>
    <property type="match status" value="1"/>
</dbReference>
<dbReference type="Gene3D" id="1.10.405.20">
    <property type="match status" value="1"/>
</dbReference>
<keyword evidence="3" id="KW-1185">Reference proteome</keyword>
<feature type="transmembrane region" description="Helical" evidence="1">
    <location>
        <begin position="496"/>
        <end position="516"/>
    </location>
</feature>
<dbReference type="PANTHER" id="PTHR42923:SF17">
    <property type="entry name" value="AMINE OXIDASE DOMAIN-CONTAINING PROTEIN"/>
    <property type="match status" value="1"/>
</dbReference>
<dbReference type="InterPro" id="IPR036188">
    <property type="entry name" value="FAD/NAD-bd_sf"/>
</dbReference>
<name>A0AAD5UH74_9FUNG</name>
<evidence type="ECO:0000256" key="1">
    <source>
        <dbReference type="SAM" id="Phobius"/>
    </source>
</evidence>
<keyword evidence="1" id="KW-0472">Membrane</keyword>
<evidence type="ECO:0000313" key="3">
    <source>
        <dbReference type="Proteomes" id="UP001210925"/>
    </source>
</evidence>
<dbReference type="GO" id="GO:0016491">
    <property type="term" value="F:oxidoreductase activity"/>
    <property type="evidence" value="ECO:0007669"/>
    <property type="project" value="TreeGrafter"/>
</dbReference>
<evidence type="ECO:0000313" key="2">
    <source>
        <dbReference type="EMBL" id="KAJ3255556.1"/>
    </source>
</evidence>
<dbReference type="InterPro" id="IPR050464">
    <property type="entry name" value="Zeta_carotene_desat/Oxidored"/>
</dbReference>
<sequence>MKQVAVVGSGLAGLSVAHLLSKSKNHRVTIFESSSTCGLDVASVSVEDKENNEVRIDVPMRSINKAYYPTLFKLFKHIGVQERQGGYETAWSEWKGNSSKENPNTTYFNAFRPRTENWRCYYALIDPFCKPLTTLYFTFEFIRLFLHTVYYSYTNGFHLIHGTFGEYLEKHHFGGDFVTKFLLPFLTGMGTCSSDAMLEYPARVIMHMTSLFGTEFFQTKGGVRTVCEKLLSNVSNVNYNCAVVGVWHLKDENKVILQDSMGRFHTFDHVIFSTQAKIAKNILTANPPTELQNRVSTPDATLLTSLETFPYEPVKVIVHTEESIMPQDRKLWRGINITCDGKEAMATLWINYTQDLPKGTKDFFESSSIFVKPEPIIPKEKILGQYTFPRSFVTEESCAGLDELERLQGKNQISFVGSWAWPGMPLLEGCVASAVRCSERLGLERPWVPEGYEALPWSPADDTLETGIVERFLRNELVANKDQKLSLFSKLYNQIMIYYIGLFMWSTTTLIGLTVFNKKKLN</sequence>
<evidence type="ECO:0008006" key="4">
    <source>
        <dbReference type="Google" id="ProtNLM"/>
    </source>
</evidence>
<dbReference type="AlphaFoldDB" id="A0AAD5UH74"/>